<dbReference type="InterPro" id="IPR036412">
    <property type="entry name" value="HAD-like_sf"/>
</dbReference>
<dbReference type="Gene3D" id="3.30.1240.10">
    <property type="match status" value="1"/>
</dbReference>
<organism evidence="1 2">
    <name type="scientific">Sharpea azabuensis</name>
    <dbReference type="NCBI Taxonomy" id="322505"/>
    <lineage>
        <taxon>Bacteria</taxon>
        <taxon>Bacillati</taxon>
        <taxon>Bacillota</taxon>
        <taxon>Erysipelotrichia</taxon>
        <taxon>Erysipelotrichales</taxon>
        <taxon>Coprobacillaceae</taxon>
        <taxon>Sharpea</taxon>
    </lineage>
</organism>
<dbReference type="EMBL" id="FNYK01000047">
    <property type="protein sequence ID" value="SEJ03540.1"/>
    <property type="molecule type" value="Genomic_DNA"/>
</dbReference>
<reference evidence="2" key="1">
    <citation type="submission" date="2016-10" db="EMBL/GenBank/DDBJ databases">
        <authorList>
            <person name="Varghese N."/>
        </authorList>
    </citation>
    <scope>NUCLEOTIDE SEQUENCE [LARGE SCALE GENOMIC DNA]</scope>
    <source>
        <strain evidence="2">DSM 20406</strain>
    </source>
</reference>
<dbReference type="GO" id="GO:0000287">
    <property type="term" value="F:magnesium ion binding"/>
    <property type="evidence" value="ECO:0007669"/>
    <property type="project" value="TreeGrafter"/>
</dbReference>
<evidence type="ECO:0000313" key="1">
    <source>
        <dbReference type="EMBL" id="SEJ03540.1"/>
    </source>
</evidence>
<evidence type="ECO:0008006" key="3">
    <source>
        <dbReference type="Google" id="ProtNLM"/>
    </source>
</evidence>
<dbReference type="GO" id="GO:0016791">
    <property type="term" value="F:phosphatase activity"/>
    <property type="evidence" value="ECO:0007669"/>
    <property type="project" value="TreeGrafter"/>
</dbReference>
<dbReference type="Pfam" id="PF08282">
    <property type="entry name" value="Hydrolase_3"/>
    <property type="match status" value="1"/>
</dbReference>
<sequence>MELFCFDVDGTLRETGGEHRVPQSTIQALRLLKEKGHKIIVSTGRGYDSLCRTQILDIADFDGYVVNNGQLVLDSKRNVIEKHVMPVKTVHEVLDLANKLNLCVTLKMDKRLINKEPDQYVYETQRYFGNIIPEVREYDEKEDVYAICLYGPKGWDYAPYRQIAGLEVAPGLSTYADASIASVSKASGNEVFCKLFHTDGYIAFGDSQNDLKMFKNAKISICMGNGDILTKKIADYVTSDLEDDGILKACMHYGWIKEGDLDE</sequence>
<dbReference type="PROSITE" id="PS01229">
    <property type="entry name" value="COF_2"/>
    <property type="match status" value="1"/>
</dbReference>
<dbReference type="eggNOG" id="COG0561">
    <property type="taxonomic scope" value="Bacteria"/>
</dbReference>
<gene>
    <name evidence="1" type="ORF">SAMN04487834_10479</name>
</gene>
<proteinExistence type="predicted"/>
<dbReference type="RefSeq" id="WP_074732459.1">
    <property type="nucleotide sequence ID" value="NZ_CACVPP010000049.1"/>
</dbReference>
<dbReference type="GO" id="GO:0005829">
    <property type="term" value="C:cytosol"/>
    <property type="evidence" value="ECO:0007669"/>
    <property type="project" value="TreeGrafter"/>
</dbReference>
<dbReference type="Gene3D" id="3.40.50.1000">
    <property type="entry name" value="HAD superfamily/HAD-like"/>
    <property type="match status" value="1"/>
</dbReference>
<evidence type="ECO:0000313" key="2">
    <source>
        <dbReference type="Proteomes" id="UP000183028"/>
    </source>
</evidence>
<dbReference type="STRING" id="322505.SAMN04487836_1483"/>
<dbReference type="SUPFAM" id="SSF56784">
    <property type="entry name" value="HAD-like"/>
    <property type="match status" value="1"/>
</dbReference>
<dbReference type="PANTHER" id="PTHR10000">
    <property type="entry name" value="PHOSPHOSERINE PHOSPHATASE"/>
    <property type="match status" value="1"/>
</dbReference>
<protein>
    <recommendedName>
        <fullName evidence="3">Cof subfamily of IIB subfamily of haloacid dehalogenase superfamily/HAD-superfamily hydrolase, subfamily IIB</fullName>
    </recommendedName>
</protein>
<keyword evidence="2" id="KW-1185">Reference proteome</keyword>
<accession>A0A1H6VSB8</accession>
<name>A0A1H6VSB8_9FIRM</name>
<dbReference type="InterPro" id="IPR023214">
    <property type="entry name" value="HAD_sf"/>
</dbReference>
<dbReference type="OrthoDB" id="9781413at2"/>
<dbReference type="PANTHER" id="PTHR10000:SF25">
    <property type="entry name" value="PHOSPHATASE YKRA-RELATED"/>
    <property type="match status" value="1"/>
</dbReference>
<dbReference type="Proteomes" id="UP000183028">
    <property type="component" value="Unassembled WGS sequence"/>
</dbReference>
<dbReference type="AlphaFoldDB" id="A0A1H6VSB8"/>